<dbReference type="Proteomes" id="UP001221898">
    <property type="component" value="Unassembled WGS sequence"/>
</dbReference>
<dbReference type="SMART" id="SM00220">
    <property type="entry name" value="S_TKc"/>
    <property type="match status" value="1"/>
</dbReference>
<evidence type="ECO:0000256" key="2">
    <source>
        <dbReference type="ARBA" id="ARBA00006692"/>
    </source>
</evidence>
<gene>
    <name evidence="8" type="ORF">AAFF_G00354560</name>
</gene>
<dbReference type="InterPro" id="IPR007110">
    <property type="entry name" value="Ig-like_dom"/>
</dbReference>
<comment type="caution">
    <text evidence="8">The sequence shown here is derived from an EMBL/GenBank/DDBJ whole genome shotgun (WGS) entry which is preliminary data.</text>
</comment>
<dbReference type="InterPro" id="IPR000719">
    <property type="entry name" value="Prot_kinase_dom"/>
</dbReference>
<dbReference type="GO" id="GO:0005524">
    <property type="term" value="F:ATP binding"/>
    <property type="evidence" value="ECO:0007669"/>
    <property type="project" value="InterPro"/>
</dbReference>
<dbReference type="PROSITE" id="PS00108">
    <property type="entry name" value="PROTEIN_KINASE_ST"/>
    <property type="match status" value="1"/>
</dbReference>
<dbReference type="InterPro" id="IPR003598">
    <property type="entry name" value="Ig_sub2"/>
</dbReference>
<evidence type="ECO:0000256" key="4">
    <source>
        <dbReference type="ARBA" id="ARBA00023319"/>
    </source>
</evidence>
<accession>A0AAD7SIM0</accession>
<dbReference type="InterPro" id="IPR013783">
    <property type="entry name" value="Ig-like_fold"/>
</dbReference>
<evidence type="ECO:0000256" key="5">
    <source>
        <dbReference type="SAM" id="MobiDB-lite"/>
    </source>
</evidence>
<dbReference type="FunFam" id="2.60.40.10:FF:000425">
    <property type="entry name" value="Myosin light chain kinase"/>
    <property type="match status" value="1"/>
</dbReference>
<dbReference type="InterPro" id="IPR011009">
    <property type="entry name" value="Kinase-like_dom_sf"/>
</dbReference>
<dbReference type="Pfam" id="PF00069">
    <property type="entry name" value="Pkinase"/>
    <property type="match status" value="1"/>
</dbReference>
<reference evidence="8" key="1">
    <citation type="journal article" date="2023" name="Science">
        <title>Genome structures resolve the early diversification of teleost fishes.</title>
        <authorList>
            <person name="Parey E."/>
            <person name="Louis A."/>
            <person name="Montfort J."/>
            <person name="Bouchez O."/>
            <person name="Roques C."/>
            <person name="Iampietro C."/>
            <person name="Lluch J."/>
            <person name="Castinel A."/>
            <person name="Donnadieu C."/>
            <person name="Desvignes T."/>
            <person name="Floi Bucao C."/>
            <person name="Jouanno E."/>
            <person name="Wen M."/>
            <person name="Mejri S."/>
            <person name="Dirks R."/>
            <person name="Jansen H."/>
            <person name="Henkel C."/>
            <person name="Chen W.J."/>
            <person name="Zahm M."/>
            <person name="Cabau C."/>
            <person name="Klopp C."/>
            <person name="Thompson A.W."/>
            <person name="Robinson-Rechavi M."/>
            <person name="Braasch I."/>
            <person name="Lecointre G."/>
            <person name="Bobe J."/>
            <person name="Postlethwait J.H."/>
            <person name="Berthelot C."/>
            <person name="Roest Crollius H."/>
            <person name="Guiguen Y."/>
        </authorList>
    </citation>
    <scope>NUCLEOTIDE SEQUENCE</scope>
    <source>
        <strain evidence="8">NC1722</strain>
    </source>
</reference>
<dbReference type="SUPFAM" id="SSF56112">
    <property type="entry name" value="Protein kinase-like (PK-like)"/>
    <property type="match status" value="1"/>
</dbReference>
<feature type="compositionally biased region" description="Basic and acidic residues" evidence="5">
    <location>
        <begin position="89"/>
        <end position="101"/>
    </location>
</feature>
<dbReference type="SUPFAM" id="SSF48726">
    <property type="entry name" value="Immunoglobulin"/>
    <property type="match status" value="1"/>
</dbReference>
<dbReference type="EMBL" id="JAINUG010000059">
    <property type="protein sequence ID" value="KAJ8403239.1"/>
    <property type="molecule type" value="Genomic_DNA"/>
</dbReference>
<evidence type="ECO:0008006" key="10">
    <source>
        <dbReference type="Google" id="ProtNLM"/>
    </source>
</evidence>
<sequence length="593" mass="66542">MLDEGEHTSIPDTRKDKDIFTVSINQSAVKQFFCRQKGQSSSPTEREKRLIEGDLSYSLQQQQKTEDLSISKKLKESVSSFTKVLSRQSSKEEKKEEDRLKGASTLSHGKAGVTIPKKKTLLGAGEASSHKKTSSHSFKLPVCKKIKEPVFLEELADQAVSFGQGVTLWCRLDGHPTPEIQWYKEDQKLKFTDQMKLGVTDKEILSLTISSVKQEDLGIYHCIANNTVGHASTSCNLIFSAPAAPPPHTSPDKHAATTSEGDFHIPLIPMESPGVADTVSAGQAAHHSYSFLSEINRGRFSVVRQCQDDQSKQLFAAKITPYKQEQKQLVLHEYQLLKRLDHPHIVQLHAAFITPCYLVLIEELCAGHELLHNLAERDLYAEIHVSELLQQILSAVDYLHCNSIVHLDLKSDNMLVTDHNLLKIVDLGSAQTFTPGQTLSVEHIQETKDSKVYIVLPKAPEILDGQGVGPETDIWAIGVLAFIMLSADNPFHSNLHWESERNIRNGKIQFWRCYPGLSDGSVNFIKRTLNNKPWGRPSAAECLQIPWIQGMNQSSRHRDSIVCFSTDKLQAYLGKREIKREQVRTKVDVPLFD</sequence>
<evidence type="ECO:0000259" key="7">
    <source>
        <dbReference type="PROSITE" id="PS50835"/>
    </source>
</evidence>
<dbReference type="GO" id="GO:0005737">
    <property type="term" value="C:cytoplasm"/>
    <property type="evidence" value="ECO:0007669"/>
    <property type="project" value="UniProtKB-SubCell"/>
</dbReference>
<dbReference type="Gene3D" id="2.60.40.10">
    <property type="entry name" value="Immunoglobulins"/>
    <property type="match status" value="1"/>
</dbReference>
<feature type="domain" description="Ig-like" evidence="7">
    <location>
        <begin position="149"/>
        <end position="240"/>
    </location>
</feature>
<dbReference type="Pfam" id="PF07679">
    <property type="entry name" value="I-set"/>
    <property type="match status" value="1"/>
</dbReference>
<dbReference type="SMART" id="SM00409">
    <property type="entry name" value="IG"/>
    <property type="match status" value="1"/>
</dbReference>
<organism evidence="8 9">
    <name type="scientific">Aldrovandia affinis</name>
    <dbReference type="NCBI Taxonomy" id="143900"/>
    <lineage>
        <taxon>Eukaryota</taxon>
        <taxon>Metazoa</taxon>
        <taxon>Chordata</taxon>
        <taxon>Craniata</taxon>
        <taxon>Vertebrata</taxon>
        <taxon>Euteleostomi</taxon>
        <taxon>Actinopterygii</taxon>
        <taxon>Neopterygii</taxon>
        <taxon>Teleostei</taxon>
        <taxon>Notacanthiformes</taxon>
        <taxon>Halosauridae</taxon>
        <taxon>Aldrovandia</taxon>
    </lineage>
</organism>
<dbReference type="InterPro" id="IPR036179">
    <property type="entry name" value="Ig-like_dom_sf"/>
</dbReference>
<feature type="domain" description="Protein kinase" evidence="6">
    <location>
        <begin position="289"/>
        <end position="548"/>
    </location>
</feature>
<dbReference type="Gene3D" id="1.10.510.10">
    <property type="entry name" value="Transferase(Phosphotransferase) domain 1"/>
    <property type="match status" value="1"/>
</dbReference>
<proteinExistence type="inferred from homology"/>
<evidence type="ECO:0000259" key="6">
    <source>
        <dbReference type="PROSITE" id="PS50011"/>
    </source>
</evidence>
<feature type="region of interest" description="Disordered" evidence="5">
    <location>
        <begin position="85"/>
        <end position="106"/>
    </location>
</feature>
<evidence type="ECO:0000313" key="9">
    <source>
        <dbReference type="Proteomes" id="UP001221898"/>
    </source>
</evidence>
<dbReference type="InterPro" id="IPR008271">
    <property type="entry name" value="Ser/Thr_kinase_AS"/>
</dbReference>
<protein>
    <recommendedName>
        <fullName evidence="10">Obscurin</fullName>
    </recommendedName>
</protein>
<keyword evidence="9" id="KW-1185">Reference proteome</keyword>
<comment type="similarity">
    <text evidence="2">Belongs to the protein kinase superfamily. CAMK Ser/Thr protein kinase family.</text>
</comment>
<comment type="subcellular location">
    <subcellularLocation>
        <location evidence="1">Cytoplasm</location>
    </subcellularLocation>
</comment>
<keyword evidence="4" id="KW-0393">Immunoglobulin domain</keyword>
<dbReference type="PANTHER" id="PTHR24347">
    <property type="entry name" value="SERINE/THREONINE-PROTEIN KINASE"/>
    <property type="match status" value="1"/>
</dbReference>
<dbReference type="InterPro" id="IPR003599">
    <property type="entry name" value="Ig_sub"/>
</dbReference>
<name>A0AAD7SIM0_9TELE</name>
<dbReference type="PROSITE" id="PS50835">
    <property type="entry name" value="IG_LIKE"/>
    <property type="match status" value="1"/>
</dbReference>
<keyword evidence="3" id="KW-0963">Cytoplasm</keyword>
<dbReference type="PROSITE" id="PS50011">
    <property type="entry name" value="PROTEIN_KINASE_DOM"/>
    <property type="match status" value="1"/>
</dbReference>
<evidence type="ECO:0000256" key="1">
    <source>
        <dbReference type="ARBA" id="ARBA00004496"/>
    </source>
</evidence>
<dbReference type="InterPro" id="IPR013098">
    <property type="entry name" value="Ig_I-set"/>
</dbReference>
<evidence type="ECO:0000256" key="3">
    <source>
        <dbReference type="ARBA" id="ARBA00022490"/>
    </source>
</evidence>
<dbReference type="AlphaFoldDB" id="A0AAD7SIM0"/>
<dbReference type="SMART" id="SM00408">
    <property type="entry name" value="IGc2"/>
    <property type="match status" value="1"/>
</dbReference>
<evidence type="ECO:0000313" key="8">
    <source>
        <dbReference type="EMBL" id="KAJ8403239.1"/>
    </source>
</evidence>
<dbReference type="GO" id="GO:0004672">
    <property type="term" value="F:protein kinase activity"/>
    <property type="evidence" value="ECO:0007669"/>
    <property type="project" value="InterPro"/>
</dbReference>
<dbReference type="Gene3D" id="3.30.200.20">
    <property type="entry name" value="Phosphorylase Kinase, domain 1"/>
    <property type="match status" value="1"/>
</dbReference>